<proteinExistence type="predicted"/>
<dbReference type="Pfam" id="PF00326">
    <property type="entry name" value="Peptidase_S9"/>
    <property type="match status" value="1"/>
</dbReference>
<feature type="domain" description="Peptidase S9 prolyl oligopeptidase catalytic" evidence="1">
    <location>
        <begin position="160"/>
        <end position="360"/>
    </location>
</feature>
<dbReference type="EMBL" id="GHES01046899">
    <property type="protein sequence ID" value="MPA77458.1"/>
    <property type="molecule type" value="Transcribed_RNA"/>
</dbReference>
<dbReference type="EC" id="3.4.19.1" evidence="2"/>
<evidence type="ECO:0000313" key="2">
    <source>
        <dbReference type="EMBL" id="MPA77458.1"/>
    </source>
</evidence>
<name>A0A5B7C945_DAVIN</name>
<evidence type="ECO:0000259" key="1">
    <source>
        <dbReference type="Pfam" id="PF00326"/>
    </source>
</evidence>
<protein>
    <submittedName>
        <fullName evidence="2">Putative dipeptidyl-peptidase 5</fullName>
        <ecNumber evidence="2">3.4.19.1</ecNumber>
    </submittedName>
</protein>
<dbReference type="SUPFAM" id="SSF53474">
    <property type="entry name" value="alpha/beta-Hydrolases"/>
    <property type="match status" value="1"/>
</dbReference>
<dbReference type="InterPro" id="IPR050585">
    <property type="entry name" value="Xaa-Pro_dipeptidyl-ppase/CocE"/>
</dbReference>
<gene>
    <name evidence="2" type="ORF">Din_046899</name>
</gene>
<dbReference type="PANTHER" id="PTHR43056:SF5">
    <property type="entry name" value="PEPTIDASE S9 PROLYL OLIGOPEPTIDASE CATALYTIC DOMAIN-CONTAINING PROTEIN"/>
    <property type="match status" value="1"/>
</dbReference>
<dbReference type="GO" id="GO:0008236">
    <property type="term" value="F:serine-type peptidase activity"/>
    <property type="evidence" value="ECO:0007669"/>
    <property type="project" value="InterPro"/>
</dbReference>
<keyword evidence="2" id="KW-0378">Hydrolase</keyword>
<dbReference type="InterPro" id="IPR029058">
    <property type="entry name" value="AB_hydrolase_fold"/>
</dbReference>
<dbReference type="InterPro" id="IPR001375">
    <property type="entry name" value="Peptidase_S9_cat"/>
</dbReference>
<sequence>MNSYEFIQSYEQKNLIACSYRQNGGSLLGILDDDQGTLSLLDIPFTDINNITLGFHYLYIEGASAVHPLSIAKVTLDDQKSKAIDFMIIWSSSPDSSKYKSYFSFPEQIEFPTEVPGQNAYAYFYPPTNPIYQASREERPPLLLKSHGGPTAETRGVLNLSIQYWTSRGWAFVDVNYGGSTGYGREYRERLLGHWGIVDVDDCCSCAQFLVDSGKVDGERLCITGGSAGGYTTLAALAFRETFKAGASLYGVADLKLLRAETHKFESHYLDNLVGSEHDYFQRSPINFVNKFSCPIILFQGLEDKVVPPDQARKIYLALKEKGLPVALVEYEGEQHGFRKAENIKFTLEQQMVFFARLVGHFKVADDISPIRIDNFD</sequence>
<reference evidence="2" key="1">
    <citation type="submission" date="2019-08" db="EMBL/GenBank/DDBJ databases">
        <title>Reference gene set and small RNA set construction with multiple tissues from Davidia involucrata Baill.</title>
        <authorList>
            <person name="Yang H."/>
            <person name="Zhou C."/>
            <person name="Li G."/>
            <person name="Wang J."/>
            <person name="Gao P."/>
            <person name="Wang M."/>
            <person name="Wang R."/>
            <person name="Zhao Y."/>
        </authorList>
    </citation>
    <scope>NUCLEOTIDE SEQUENCE</scope>
    <source>
        <tissue evidence="2">Mixed with DoveR01_LX</tissue>
    </source>
</reference>
<dbReference type="PANTHER" id="PTHR43056">
    <property type="entry name" value="PEPTIDASE S9 PROLYL OLIGOPEPTIDASE"/>
    <property type="match status" value="1"/>
</dbReference>
<dbReference type="GO" id="GO:0008242">
    <property type="term" value="F:omega peptidase activity"/>
    <property type="evidence" value="ECO:0007669"/>
    <property type="project" value="UniProtKB-EC"/>
</dbReference>
<organism evidence="2">
    <name type="scientific">Davidia involucrata</name>
    <name type="common">Dove tree</name>
    <dbReference type="NCBI Taxonomy" id="16924"/>
    <lineage>
        <taxon>Eukaryota</taxon>
        <taxon>Viridiplantae</taxon>
        <taxon>Streptophyta</taxon>
        <taxon>Embryophyta</taxon>
        <taxon>Tracheophyta</taxon>
        <taxon>Spermatophyta</taxon>
        <taxon>Magnoliopsida</taxon>
        <taxon>eudicotyledons</taxon>
        <taxon>Gunneridae</taxon>
        <taxon>Pentapetalae</taxon>
        <taxon>asterids</taxon>
        <taxon>Cornales</taxon>
        <taxon>Nyssaceae</taxon>
        <taxon>Davidia</taxon>
    </lineage>
</organism>
<accession>A0A5B7C945</accession>
<dbReference type="Gene3D" id="3.40.50.1820">
    <property type="entry name" value="alpha/beta hydrolase"/>
    <property type="match status" value="1"/>
</dbReference>
<dbReference type="AlphaFoldDB" id="A0A5B7C945"/>
<dbReference type="GO" id="GO:0006508">
    <property type="term" value="P:proteolysis"/>
    <property type="evidence" value="ECO:0007669"/>
    <property type="project" value="InterPro"/>
</dbReference>